<dbReference type="SUPFAM" id="SSF52833">
    <property type="entry name" value="Thioredoxin-like"/>
    <property type="match status" value="1"/>
</dbReference>
<dbReference type="Pfam" id="PF00462">
    <property type="entry name" value="Glutaredoxin"/>
    <property type="match status" value="1"/>
</dbReference>
<evidence type="ECO:0000313" key="3">
    <source>
        <dbReference type="Proteomes" id="UP000184251"/>
    </source>
</evidence>
<dbReference type="InterPro" id="IPR002109">
    <property type="entry name" value="Glutaredoxin"/>
</dbReference>
<reference evidence="2 3" key="1">
    <citation type="submission" date="2016-11" db="EMBL/GenBank/DDBJ databases">
        <authorList>
            <person name="Jaros S."/>
            <person name="Januszkiewicz K."/>
            <person name="Wedrychowicz H."/>
        </authorList>
    </citation>
    <scope>NUCLEOTIDE SEQUENCE [LARGE SCALE GENOMIC DNA]</scope>
    <source>
        <strain evidence="2 3">DSM 14828</strain>
    </source>
</reference>
<sequence length="93" mass="10779">MANRIHVDGTDKGDILLYALSTCVWCKRTKKLLDTLGIAYDYIDMDNEDKEERARLEEIVEKHNPAVSYPTITIGEDECIIGYKPTEIKRRFE</sequence>
<dbReference type="STRING" id="1120975.SAMN02746064_00179"/>
<dbReference type="PROSITE" id="PS00195">
    <property type="entry name" value="GLUTAREDOXIN_1"/>
    <property type="match status" value="1"/>
</dbReference>
<proteinExistence type="predicted"/>
<gene>
    <name evidence="2" type="ORF">SAMN02746064_00179</name>
</gene>
<organism evidence="2 3">
    <name type="scientific">Alkalibacter saccharofermentans DSM 14828</name>
    <dbReference type="NCBI Taxonomy" id="1120975"/>
    <lineage>
        <taxon>Bacteria</taxon>
        <taxon>Bacillati</taxon>
        <taxon>Bacillota</taxon>
        <taxon>Clostridia</taxon>
        <taxon>Eubacteriales</taxon>
        <taxon>Eubacteriaceae</taxon>
        <taxon>Alkalibacter</taxon>
    </lineage>
</organism>
<accession>A0A1M4SA66</accession>
<dbReference type="OrthoDB" id="9795531at2"/>
<dbReference type="CDD" id="cd02976">
    <property type="entry name" value="NrdH"/>
    <property type="match status" value="1"/>
</dbReference>
<dbReference type="PROSITE" id="PS51354">
    <property type="entry name" value="GLUTAREDOXIN_2"/>
    <property type="match status" value="1"/>
</dbReference>
<dbReference type="EMBL" id="FQTU01000001">
    <property type="protein sequence ID" value="SHE29106.1"/>
    <property type="molecule type" value="Genomic_DNA"/>
</dbReference>
<dbReference type="AlphaFoldDB" id="A0A1M4SA66"/>
<name>A0A1M4SA66_9FIRM</name>
<dbReference type="Proteomes" id="UP000184251">
    <property type="component" value="Unassembled WGS sequence"/>
</dbReference>
<evidence type="ECO:0000313" key="2">
    <source>
        <dbReference type="EMBL" id="SHE29106.1"/>
    </source>
</evidence>
<dbReference type="Gene3D" id="3.40.30.10">
    <property type="entry name" value="Glutaredoxin"/>
    <property type="match status" value="1"/>
</dbReference>
<dbReference type="InterPro" id="IPR011767">
    <property type="entry name" value="GLR_AS"/>
</dbReference>
<dbReference type="InterPro" id="IPR036249">
    <property type="entry name" value="Thioredoxin-like_sf"/>
</dbReference>
<protein>
    <submittedName>
        <fullName evidence="2">Glutaredoxin</fullName>
    </submittedName>
</protein>
<feature type="domain" description="Glutaredoxin" evidence="1">
    <location>
        <begin position="15"/>
        <end position="76"/>
    </location>
</feature>
<dbReference type="RefSeq" id="WP_073269179.1">
    <property type="nucleotide sequence ID" value="NZ_FQTU01000001.1"/>
</dbReference>
<keyword evidence="3" id="KW-1185">Reference proteome</keyword>
<evidence type="ECO:0000259" key="1">
    <source>
        <dbReference type="Pfam" id="PF00462"/>
    </source>
</evidence>